<dbReference type="EMBL" id="BAABIK010000023">
    <property type="protein sequence ID" value="GAA4949987.1"/>
    <property type="molecule type" value="Genomic_DNA"/>
</dbReference>
<evidence type="ECO:0000313" key="4">
    <source>
        <dbReference type="Proteomes" id="UP001499993"/>
    </source>
</evidence>
<evidence type="ECO:0000256" key="1">
    <source>
        <dbReference type="SAM" id="MobiDB-lite"/>
    </source>
</evidence>
<protein>
    <recommendedName>
        <fullName evidence="5">Lipoprotein</fullName>
    </recommendedName>
</protein>
<feature type="region of interest" description="Disordered" evidence="1">
    <location>
        <begin position="29"/>
        <end position="53"/>
    </location>
</feature>
<feature type="signal peptide" evidence="2">
    <location>
        <begin position="1"/>
        <end position="25"/>
    </location>
</feature>
<dbReference type="Proteomes" id="UP001499993">
    <property type="component" value="Unassembled WGS sequence"/>
</dbReference>
<evidence type="ECO:0000256" key="2">
    <source>
        <dbReference type="SAM" id="SignalP"/>
    </source>
</evidence>
<feature type="region of interest" description="Disordered" evidence="1">
    <location>
        <begin position="78"/>
        <end position="106"/>
    </location>
</feature>
<evidence type="ECO:0008006" key="5">
    <source>
        <dbReference type="Google" id="ProtNLM"/>
    </source>
</evidence>
<gene>
    <name evidence="3" type="ORF">GCM10023224_37720</name>
</gene>
<organism evidence="3 4">
    <name type="scientific">Streptomonospora halophila</name>
    <dbReference type="NCBI Taxonomy" id="427369"/>
    <lineage>
        <taxon>Bacteria</taxon>
        <taxon>Bacillati</taxon>
        <taxon>Actinomycetota</taxon>
        <taxon>Actinomycetes</taxon>
        <taxon>Streptosporangiales</taxon>
        <taxon>Nocardiopsidaceae</taxon>
        <taxon>Streptomonospora</taxon>
    </lineage>
</organism>
<keyword evidence="4" id="KW-1185">Reference proteome</keyword>
<proteinExistence type="predicted"/>
<dbReference type="RefSeq" id="WP_345557851.1">
    <property type="nucleotide sequence ID" value="NZ_BAABIK010000023.1"/>
</dbReference>
<name>A0ABP9GPN3_9ACTN</name>
<evidence type="ECO:0000313" key="3">
    <source>
        <dbReference type="EMBL" id="GAA4949987.1"/>
    </source>
</evidence>
<sequence length="172" mass="17659">MSQQSSRTPLRLLLPAAAAACLALSACGSSPGPSMEELESQVAPSTDAAAPVADPSALAELRFDPEKVTCDPRITTNARGAWETSAPRTEVSKSAPLKLRDNNGSGDVPVTATVSAPDGTTYKAEASVSADKWVELAFPGDFADASLAPGPFTVVWTTDKGAYIACDGFKGA</sequence>
<reference evidence="4" key="1">
    <citation type="journal article" date="2019" name="Int. J. Syst. Evol. Microbiol.">
        <title>The Global Catalogue of Microorganisms (GCM) 10K type strain sequencing project: providing services to taxonomists for standard genome sequencing and annotation.</title>
        <authorList>
            <consortium name="The Broad Institute Genomics Platform"/>
            <consortium name="The Broad Institute Genome Sequencing Center for Infectious Disease"/>
            <person name="Wu L."/>
            <person name="Ma J."/>
        </authorList>
    </citation>
    <scope>NUCLEOTIDE SEQUENCE [LARGE SCALE GENOMIC DNA]</scope>
    <source>
        <strain evidence="4">JCM 18123</strain>
    </source>
</reference>
<dbReference type="PROSITE" id="PS51257">
    <property type="entry name" value="PROKAR_LIPOPROTEIN"/>
    <property type="match status" value="1"/>
</dbReference>
<accession>A0ABP9GPN3</accession>
<keyword evidence="2" id="KW-0732">Signal</keyword>
<feature type="chain" id="PRO_5045589767" description="Lipoprotein" evidence="2">
    <location>
        <begin position="26"/>
        <end position="172"/>
    </location>
</feature>
<feature type="compositionally biased region" description="Low complexity" evidence="1">
    <location>
        <begin position="42"/>
        <end position="53"/>
    </location>
</feature>
<comment type="caution">
    <text evidence="3">The sequence shown here is derived from an EMBL/GenBank/DDBJ whole genome shotgun (WGS) entry which is preliminary data.</text>
</comment>